<dbReference type="AlphaFoldDB" id="A0A9W8AIE3"/>
<evidence type="ECO:0000256" key="1">
    <source>
        <dbReference type="SAM" id="MobiDB-lite"/>
    </source>
</evidence>
<dbReference type="Pfam" id="PF00169">
    <property type="entry name" value="PH"/>
    <property type="match status" value="1"/>
</dbReference>
<dbReference type="Gene3D" id="2.30.29.30">
    <property type="entry name" value="Pleckstrin-homology domain (PH domain)/Phosphotyrosine-binding domain (PTB)"/>
    <property type="match status" value="1"/>
</dbReference>
<feature type="region of interest" description="Disordered" evidence="1">
    <location>
        <begin position="223"/>
        <end position="275"/>
    </location>
</feature>
<reference evidence="3" key="1">
    <citation type="submission" date="2022-07" db="EMBL/GenBank/DDBJ databases">
        <title>Phylogenomic reconstructions and comparative analyses of Kickxellomycotina fungi.</title>
        <authorList>
            <person name="Reynolds N.K."/>
            <person name="Stajich J.E."/>
            <person name="Barry K."/>
            <person name="Grigoriev I.V."/>
            <person name="Crous P."/>
            <person name="Smith M.E."/>
        </authorList>
    </citation>
    <scope>NUCLEOTIDE SEQUENCE</scope>
    <source>
        <strain evidence="3">RSA 1196</strain>
    </source>
</reference>
<evidence type="ECO:0000313" key="3">
    <source>
        <dbReference type="EMBL" id="KAJ1952264.1"/>
    </source>
</evidence>
<gene>
    <name evidence="3" type="ORF">IWQ62_006262</name>
</gene>
<feature type="domain" description="PH" evidence="2">
    <location>
        <begin position="15"/>
        <end position="126"/>
    </location>
</feature>
<dbReference type="EMBL" id="JANBPY010003259">
    <property type="protein sequence ID" value="KAJ1952264.1"/>
    <property type="molecule type" value="Genomic_DNA"/>
</dbReference>
<feature type="non-terminal residue" evidence="3">
    <location>
        <position position="275"/>
    </location>
</feature>
<evidence type="ECO:0000259" key="2">
    <source>
        <dbReference type="PROSITE" id="PS50003"/>
    </source>
</evidence>
<proteinExistence type="predicted"/>
<dbReference type="InterPro" id="IPR001849">
    <property type="entry name" value="PH_domain"/>
</dbReference>
<dbReference type="Proteomes" id="UP001150925">
    <property type="component" value="Unassembled WGS sequence"/>
</dbReference>
<dbReference type="InterPro" id="IPR011993">
    <property type="entry name" value="PH-like_dom_sf"/>
</dbReference>
<keyword evidence="4" id="KW-1185">Reference proteome</keyword>
<protein>
    <recommendedName>
        <fullName evidence="2">PH domain-containing protein</fullName>
    </recommendedName>
</protein>
<accession>A0A9W8AIE3</accession>
<evidence type="ECO:0000313" key="4">
    <source>
        <dbReference type="Proteomes" id="UP001150925"/>
    </source>
</evidence>
<dbReference type="OrthoDB" id="185175at2759"/>
<comment type="caution">
    <text evidence="3">The sequence shown here is derived from an EMBL/GenBank/DDBJ whole genome shotgun (WGS) entry which is preliminary data.</text>
</comment>
<organism evidence="3 4">
    <name type="scientific">Dispira parvispora</name>
    <dbReference type="NCBI Taxonomy" id="1520584"/>
    <lineage>
        <taxon>Eukaryota</taxon>
        <taxon>Fungi</taxon>
        <taxon>Fungi incertae sedis</taxon>
        <taxon>Zoopagomycota</taxon>
        <taxon>Kickxellomycotina</taxon>
        <taxon>Dimargaritomycetes</taxon>
        <taxon>Dimargaritales</taxon>
        <taxon>Dimargaritaceae</taxon>
        <taxon>Dispira</taxon>
    </lineage>
</organism>
<dbReference type="SUPFAM" id="SSF50729">
    <property type="entry name" value="PH domain-like"/>
    <property type="match status" value="1"/>
</dbReference>
<dbReference type="CDD" id="cd00821">
    <property type="entry name" value="PH"/>
    <property type="match status" value="1"/>
</dbReference>
<name>A0A9W8AIE3_9FUNG</name>
<dbReference type="SMART" id="SM00233">
    <property type="entry name" value="PH"/>
    <property type="match status" value="1"/>
</dbReference>
<sequence>MEKSKADITLQSLNQPTQAGWVHKPWHAFNRVWVKHWCVLSDTVLYFFRSNKPQETCRGYLPLHHFSKVQHDLTFRRSSLALVFQGPPFRQAAEPSRKTKYEPVTLYFESTREFQQWLKVLQQVYVVASPPSAPTNIVDLVMQRLDYQHAARPSLSSEEQLTQTSSITGALGHHPCLAAPVDTSSLCSDDSYGASQEMGRPAYRSLQLPSIGKRPIDVFESHRPGLLKSIPEPYQSETDTEMATGVSGDGHPSNHHAPVHMCDDATPQDRSPSLA</sequence>
<dbReference type="PROSITE" id="PS50003">
    <property type="entry name" value="PH_DOMAIN"/>
    <property type="match status" value="1"/>
</dbReference>